<dbReference type="AlphaFoldDB" id="A0A093FXE2"/>
<keyword evidence="1" id="KW-0472">Membrane</keyword>
<reference evidence="2 3" key="1">
    <citation type="submission" date="2014-04" db="EMBL/GenBank/DDBJ databases">
        <title>Genome evolution of avian class.</title>
        <authorList>
            <person name="Zhang G."/>
            <person name="Li C."/>
        </authorList>
    </citation>
    <scope>NUCLEOTIDE SEQUENCE [LARGE SCALE GENOMIC DNA]</scope>
    <source>
        <strain evidence="2">BGI_N341</strain>
    </source>
</reference>
<feature type="non-terminal residue" evidence="2">
    <location>
        <position position="182"/>
    </location>
</feature>
<accession>A0A093FXE2</accession>
<keyword evidence="1" id="KW-1133">Transmembrane helix</keyword>
<keyword evidence="1 2" id="KW-0812">Transmembrane</keyword>
<proteinExistence type="predicted"/>
<gene>
    <name evidence="2" type="ORF">N341_06856</name>
</gene>
<protein>
    <submittedName>
        <fullName evidence="2">Transmembrane protein 212</fullName>
    </submittedName>
</protein>
<sequence length="182" mass="20522">MKSLSEVARGILITFGIIRFFFFPGIFAFFLFFFSYKPWFFRWSICPASPIWNGALVVRTKADTMLLSPFQWESSFAFGILSITGASVRFAAPITSLLLGPHCSFAGVRGPNHPSYTILFPFPCADFPNLCKDPSRYEWYHLTLQILDLRSSLATFCAPLVFVMTSVRLLPFGHLNMSIGHG</sequence>
<evidence type="ECO:0000313" key="2">
    <source>
        <dbReference type="EMBL" id="KFV59051.1"/>
    </source>
</evidence>
<evidence type="ECO:0000313" key="3">
    <source>
        <dbReference type="Proteomes" id="UP000054190"/>
    </source>
</evidence>
<dbReference type="EMBL" id="KK399358">
    <property type="protein sequence ID" value="KFV59051.1"/>
    <property type="molecule type" value="Genomic_DNA"/>
</dbReference>
<name>A0A093FXE2_TYTAL</name>
<feature type="transmembrane region" description="Helical" evidence="1">
    <location>
        <begin position="12"/>
        <end position="34"/>
    </location>
</feature>
<dbReference type="Proteomes" id="UP000054190">
    <property type="component" value="Unassembled WGS sequence"/>
</dbReference>
<organism evidence="2 3">
    <name type="scientific">Tyto alba</name>
    <name type="common">Barn owl</name>
    <dbReference type="NCBI Taxonomy" id="56313"/>
    <lineage>
        <taxon>Eukaryota</taxon>
        <taxon>Metazoa</taxon>
        <taxon>Chordata</taxon>
        <taxon>Craniata</taxon>
        <taxon>Vertebrata</taxon>
        <taxon>Euteleostomi</taxon>
        <taxon>Archelosauria</taxon>
        <taxon>Archosauria</taxon>
        <taxon>Dinosauria</taxon>
        <taxon>Saurischia</taxon>
        <taxon>Theropoda</taxon>
        <taxon>Coelurosauria</taxon>
        <taxon>Aves</taxon>
        <taxon>Neognathae</taxon>
        <taxon>Neoaves</taxon>
        <taxon>Telluraves</taxon>
        <taxon>Strigiformes</taxon>
        <taxon>Tytonidae</taxon>
        <taxon>Tyto</taxon>
    </lineage>
</organism>
<keyword evidence="3" id="KW-1185">Reference proteome</keyword>
<evidence type="ECO:0000256" key="1">
    <source>
        <dbReference type="SAM" id="Phobius"/>
    </source>
</evidence>